<reference evidence="3 4" key="1">
    <citation type="submission" date="2020-04" db="EMBL/GenBank/DDBJ databases">
        <title>MicrobeNet Type strains.</title>
        <authorList>
            <person name="Nicholson A.C."/>
        </authorList>
    </citation>
    <scope>NUCLEOTIDE SEQUENCE [LARGE SCALE GENOMIC DNA]</scope>
    <source>
        <strain evidence="3 4">ATCC BAA-14</strain>
    </source>
</reference>
<sequence>MIEQSHTATRVIDAALTEPVRQRVSTLGAHVAAVVDLDVSGAVIVVADTVDDQVLLAAPPLHDITPRELDRALADHLVAVGRVNRPTDDEWRDELRKLAGRARTRLAASGGAFIMGERQVRLFRVTRRDVEVATAALVADLAVHLDGVLAQTGSTDAPVVLTTTHTQWPGLPAMLADARRKPVIVVDDEASLHTPTHGVTPTPSGDFPTPGPVSGDVVSVVEPAPIATGLATEPPAAEPPAPGSLAAEQSTPEVADAVTEEILTVTDKIPVLHGDDHPHSDDPLHEDSLYDHGVFAGSELHAADRRWYSRPRWLLGGAVAGVLLVFGAAMAVSSAGSSPAPAPPAAAVSTTTEQAAATSSTPTSPPQFADPSDLVQARQPAVVYTTPPPPPPPVQTNSRTPNNPPRRAQPRPAPRLTIPIPGRPPIVIP</sequence>
<name>A0A846WUM4_9ACTN</name>
<keyword evidence="2" id="KW-0812">Transmembrane</keyword>
<dbReference type="Proteomes" id="UP000563898">
    <property type="component" value="Unassembled WGS sequence"/>
</dbReference>
<feature type="transmembrane region" description="Helical" evidence="2">
    <location>
        <begin position="313"/>
        <end position="332"/>
    </location>
</feature>
<organism evidence="3 4">
    <name type="scientific">Gordonia polyisoprenivorans</name>
    <dbReference type="NCBI Taxonomy" id="84595"/>
    <lineage>
        <taxon>Bacteria</taxon>
        <taxon>Bacillati</taxon>
        <taxon>Actinomycetota</taxon>
        <taxon>Actinomycetes</taxon>
        <taxon>Mycobacteriales</taxon>
        <taxon>Gordoniaceae</taxon>
        <taxon>Gordonia</taxon>
    </lineage>
</organism>
<keyword evidence="2" id="KW-0472">Membrane</keyword>
<dbReference type="RefSeq" id="WP_006370002.1">
    <property type="nucleotide sequence ID" value="NZ_JAAXPC010000017.1"/>
</dbReference>
<comment type="caution">
    <text evidence="3">The sequence shown here is derived from an EMBL/GenBank/DDBJ whole genome shotgun (WGS) entry which is preliminary data.</text>
</comment>
<feature type="region of interest" description="Disordered" evidence="1">
    <location>
        <begin position="334"/>
        <end position="429"/>
    </location>
</feature>
<evidence type="ECO:0000256" key="1">
    <source>
        <dbReference type="SAM" id="MobiDB-lite"/>
    </source>
</evidence>
<evidence type="ECO:0000313" key="4">
    <source>
        <dbReference type="Proteomes" id="UP000563898"/>
    </source>
</evidence>
<evidence type="ECO:0000256" key="2">
    <source>
        <dbReference type="SAM" id="Phobius"/>
    </source>
</evidence>
<gene>
    <name evidence="3" type="ORF">HGA05_22605</name>
</gene>
<keyword evidence="2" id="KW-1133">Transmembrane helix</keyword>
<proteinExistence type="predicted"/>
<accession>A0A846WUM4</accession>
<dbReference type="AlphaFoldDB" id="A0A846WUM4"/>
<evidence type="ECO:0000313" key="3">
    <source>
        <dbReference type="EMBL" id="NKY04363.1"/>
    </source>
</evidence>
<feature type="region of interest" description="Disordered" evidence="1">
    <location>
        <begin position="230"/>
        <end position="249"/>
    </location>
</feature>
<protein>
    <submittedName>
        <fullName evidence="3">Uncharacterized protein</fullName>
    </submittedName>
</protein>
<feature type="compositionally biased region" description="Low complexity" evidence="1">
    <location>
        <begin position="334"/>
        <end position="362"/>
    </location>
</feature>
<dbReference type="EMBL" id="JAAXPC010000017">
    <property type="protein sequence ID" value="NKY04363.1"/>
    <property type="molecule type" value="Genomic_DNA"/>
</dbReference>